<evidence type="ECO:0000313" key="2">
    <source>
        <dbReference type="Proteomes" id="UP001267407"/>
    </source>
</evidence>
<gene>
    <name evidence="1" type="ORF">RKA07_01045</name>
</gene>
<dbReference type="Gene3D" id="2.60.40.10">
    <property type="entry name" value="Immunoglobulins"/>
    <property type="match status" value="1"/>
</dbReference>
<dbReference type="SUPFAM" id="SSF49313">
    <property type="entry name" value="Cadherin-like"/>
    <property type="match status" value="1"/>
</dbReference>
<dbReference type="EMBL" id="JAVMBO010000003">
    <property type="protein sequence ID" value="MDS1308681.1"/>
    <property type="molecule type" value="Genomic_DNA"/>
</dbReference>
<sequence>MYFRGAAALGLTAILLSGCGGSSSSKTITESRHSVSFPDAISMVSYQYQPKHEVLPGNVRYSGYNLPDWASVDARTGIISGTPGPEHASAQVELSIAASNGSHRLILTDTIQVKHAGAFLRPHWISTPRISMATHGSRETIFPGAN</sequence>
<dbReference type="RefSeq" id="WP_310965321.1">
    <property type="nucleotide sequence ID" value="NZ_JAVMBO010000003.1"/>
</dbReference>
<protein>
    <submittedName>
        <fullName evidence="1">Ig domain-containing protein</fullName>
    </submittedName>
</protein>
<reference evidence="1" key="1">
    <citation type="submission" date="2023-09" db="EMBL/GenBank/DDBJ databases">
        <title>Marinobacter sediminicola sp. nov. and Marinobacter maritimum sp. nov., isolated from marine sediment.</title>
        <authorList>
            <person name="An J."/>
        </authorList>
    </citation>
    <scope>NUCLEOTIDE SEQUENCE</scope>
    <source>
        <strain evidence="1">F60267</strain>
    </source>
</reference>
<proteinExistence type="predicted"/>
<dbReference type="InterPro" id="IPR013783">
    <property type="entry name" value="Ig-like_fold"/>
</dbReference>
<evidence type="ECO:0000313" key="1">
    <source>
        <dbReference type="EMBL" id="MDS1308681.1"/>
    </source>
</evidence>
<dbReference type="InterPro" id="IPR015919">
    <property type="entry name" value="Cadherin-like_sf"/>
</dbReference>
<comment type="caution">
    <text evidence="1">The sequence shown here is derived from an EMBL/GenBank/DDBJ whole genome shotgun (WGS) entry which is preliminary data.</text>
</comment>
<dbReference type="Pfam" id="PF05345">
    <property type="entry name" value="He_PIG"/>
    <property type="match status" value="1"/>
</dbReference>
<dbReference type="Proteomes" id="UP001267407">
    <property type="component" value="Unassembled WGS sequence"/>
</dbReference>
<name>A0ABU2HDK7_9GAMM</name>
<organism evidence="1 2">
    <name type="scientific">Marinobacter xiaoshiensis</name>
    <dbReference type="NCBI Taxonomy" id="3073652"/>
    <lineage>
        <taxon>Bacteria</taxon>
        <taxon>Pseudomonadati</taxon>
        <taxon>Pseudomonadota</taxon>
        <taxon>Gammaproteobacteria</taxon>
        <taxon>Pseudomonadales</taxon>
        <taxon>Marinobacteraceae</taxon>
        <taxon>Marinobacter</taxon>
    </lineage>
</organism>
<accession>A0ABU2HDK7</accession>
<dbReference type="PROSITE" id="PS51257">
    <property type="entry name" value="PROKAR_LIPOPROTEIN"/>
    <property type="match status" value="1"/>
</dbReference>
<keyword evidence="2" id="KW-1185">Reference proteome</keyword>